<reference evidence="2 3" key="1">
    <citation type="submission" date="2018-03" db="EMBL/GenBank/DDBJ databases">
        <title>Pantoea intestinalis SRCM103226 isolated form the mealworm.</title>
        <authorList>
            <person name="Jeong D.-Y."/>
            <person name="Kim J.W."/>
        </authorList>
    </citation>
    <scope>NUCLEOTIDE SEQUENCE [LARGE SCALE GENOMIC DNA]</scope>
    <source>
        <strain evidence="2 3">SRCM103226</strain>
    </source>
</reference>
<dbReference type="EMBL" id="CP028271">
    <property type="protein sequence ID" value="QHM72186.1"/>
    <property type="molecule type" value="Genomic_DNA"/>
</dbReference>
<protein>
    <recommendedName>
        <fullName evidence="1">N-acetyltransferase domain-containing protein</fullName>
    </recommendedName>
</protein>
<proteinExistence type="predicted"/>
<dbReference type="InterPro" id="IPR016181">
    <property type="entry name" value="Acyl_CoA_acyltransferase"/>
</dbReference>
<evidence type="ECO:0000259" key="1">
    <source>
        <dbReference type="PROSITE" id="PS51186"/>
    </source>
</evidence>
<dbReference type="Pfam" id="PF13302">
    <property type="entry name" value="Acetyltransf_3"/>
    <property type="match status" value="1"/>
</dbReference>
<dbReference type="PROSITE" id="PS51186">
    <property type="entry name" value="GNAT"/>
    <property type="match status" value="1"/>
</dbReference>
<dbReference type="GO" id="GO:0008999">
    <property type="term" value="F:protein-N-terminal-alanine acetyltransferase activity"/>
    <property type="evidence" value="ECO:0007669"/>
    <property type="project" value="TreeGrafter"/>
</dbReference>
<organism evidence="2 3">
    <name type="scientific">Mixta intestinalis</name>
    <dbReference type="NCBI Taxonomy" id="1615494"/>
    <lineage>
        <taxon>Bacteria</taxon>
        <taxon>Pseudomonadati</taxon>
        <taxon>Pseudomonadota</taxon>
        <taxon>Gammaproteobacteria</taxon>
        <taxon>Enterobacterales</taxon>
        <taxon>Erwiniaceae</taxon>
        <taxon>Mixta</taxon>
    </lineage>
</organism>
<dbReference type="InterPro" id="IPR000182">
    <property type="entry name" value="GNAT_dom"/>
</dbReference>
<dbReference type="KEGG" id="mint:C7M51_02491"/>
<dbReference type="InterPro" id="IPR051908">
    <property type="entry name" value="Ribosomal_N-acetyltransferase"/>
</dbReference>
<dbReference type="GO" id="GO:1990189">
    <property type="term" value="F:protein N-terminal-serine acetyltransferase activity"/>
    <property type="evidence" value="ECO:0007669"/>
    <property type="project" value="TreeGrafter"/>
</dbReference>
<evidence type="ECO:0000313" key="2">
    <source>
        <dbReference type="EMBL" id="QHM72186.1"/>
    </source>
</evidence>
<dbReference type="GO" id="GO:0005737">
    <property type="term" value="C:cytoplasm"/>
    <property type="evidence" value="ECO:0007669"/>
    <property type="project" value="TreeGrafter"/>
</dbReference>
<feature type="domain" description="N-acetyltransferase" evidence="1">
    <location>
        <begin position="3"/>
        <end position="172"/>
    </location>
</feature>
<accession>A0A6P1PZU4</accession>
<evidence type="ECO:0000313" key="3">
    <source>
        <dbReference type="Proteomes" id="UP000464053"/>
    </source>
</evidence>
<name>A0A6P1PZU4_9GAMM</name>
<dbReference type="PANTHER" id="PTHR43441:SF10">
    <property type="entry name" value="ACETYLTRANSFERASE"/>
    <property type="match status" value="1"/>
</dbReference>
<dbReference type="AlphaFoldDB" id="A0A6P1PZU4"/>
<dbReference type="Proteomes" id="UP000464053">
    <property type="component" value="Chromosome"/>
</dbReference>
<dbReference type="Gene3D" id="3.40.630.30">
    <property type="match status" value="1"/>
</dbReference>
<sequence>MEIYLRPLRASDAQDYADAVQETLLQLQPWMVWAHENYSAQEAVAWFSWLDQQREKGEANEMGIFSKEDDRFLGAAGIRYAQDPMELSAIGYWVRAREQRKGVAHNAVRQLAQEGFSHPGIDTIEILAAETNIASRAVARSCGAHLSEMRYGLIVLADGPVMTAIYHLRREDMLGD</sequence>
<dbReference type="PANTHER" id="PTHR43441">
    <property type="entry name" value="RIBOSOMAL-PROTEIN-SERINE ACETYLTRANSFERASE"/>
    <property type="match status" value="1"/>
</dbReference>
<gene>
    <name evidence="2" type="ORF">C7M51_02491</name>
</gene>
<keyword evidence="3" id="KW-1185">Reference proteome</keyword>
<dbReference type="SUPFAM" id="SSF55729">
    <property type="entry name" value="Acyl-CoA N-acyltransferases (Nat)"/>
    <property type="match status" value="1"/>
</dbReference>
<dbReference type="OrthoDB" id="5292292at2"/>
<dbReference type="RefSeq" id="WP_160622087.1">
    <property type="nucleotide sequence ID" value="NZ_CP028271.1"/>
</dbReference>